<dbReference type="EMBL" id="CM020620">
    <property type="protein sequence ID" value="KAK1870394.1"/>
    <property type="molecule type" value="Genomic_DNA"/>
</dbReference>
<dbReference type="Proteomes" id="UP000798662">
    <property type="component" value="Chromosome 3"/>
</dbReference>
<comment type="caution">
    <text evidence="1">The sequence shown here is derived from an EMBL/GenBank/DDBJ whole genome shotgun (WGS) entry which is preliminary data.</text>
</comment>
<evidence type="ECO:0000313" key="1">
    <source>
        <dbReference type="EMBL" id="KAK1870394.1"/>
    </source>
</evidence>
<protein>
    <submittedName>
        <fullName evidence="1">Uncharacterized protein</fullName>
    </submittedName>
</protein>
<accession>A0ACC3CJB7</accession>
<gene>
    <name evidence="1" type="ORF">I4F81_012856</name>
</gene>
<reference evidence="1" key="1">
    <citation type="submission" date="2019-11" db="EMBL/GenBank/DDBJ databases">
        <title>Nori genome reveals adaptations in red seaweeds to the harsh intertidal environment.</title>
        <authorList>
            <person name="Wang D."/>
            <person name="Mao Y."/>
        </authorList>
    </citation>
    <scope>NUCLEOTIDE SEQUENCE</scope>
    <source>
        <tissue evidence="1">Gametophyte</tissue>
    </source>
</reference>
<name>A0ACC3CJB7_PYRYE</name>
<organism evidence="1 2">
    <name type="scientific">Pyropia yezoensis</name>
    <name type="common">Susabi-nori</name>
    <name type="synonym">Porphyra yezoensis</name>
    <dbReference type="NCBI Taxonomy" id="2788"/>
    <lineage>
        <taxon>Eukaryota</taxon>
        <taxon>Rhodophyta</taxon>
        <taxon>Bangiophyceae</taxon>
        <taxon>Bangiales</taxon>
        <taxon>Bangiaceae</taxon>
        <taxon>Pyropia</taxon>
    </lineage>
</organism>
<evidence type="ECO:0000313" key="2">
    <source>
        <dbReference type="Proteomes" id="UP000798662"/>
    </source>
</evidence>
<sequence length="522" mass="57067">MLSTAVGAAAVVIAALSAVASPAGAATNSYGPTGVTLDEKIAHAHWRYRDAGKVLAIRVNTRDGVMMRGEWERRLAATNATLAMTPRDFAALKARQAAMVAAEKAKATRESPIKLDAIRGDPAKVKAFCAAMPRVAMLHIHPSGTRDLKTVRELLTELDPLVNGSAIIEEANDGVLTTLYPSELAALEALPLQRYSQFDAAGKRTIEELFFLPVSPEDHPFTRFEALFSIADILLEQDDSTKVYLEEKTYVDFAKRAVRLGLSYAEFTKVEIPPTREALDRFAELKALINKETGGKLIANWVFAFVRTIEPTSLNRGWARELVDLTKEKEEGSMRGIDLLANELDTPALETAQGIYMPVGAARQAGEIRLKSTMHSGELGDVRNVRDAMIMGVERVGHGVLLREDPVAIEYARANNVGIVCSLVSNRLLRVETDYSNHPFLTFLRLGIPTSLSTDDEGMFRTDIANECRVAVTNTDIQYSEMVALSRNSVYESFAGSATKERLLATLAGELKAFEASYGKTG</sequence>
<proteinExistence type="predicted"/>
<keyword evidence="2" id="KW-1185">Reference proteome</keyword>